<reference evidence="2 3" key="1">
    <citation type="journal article" date="2023" name="Sci. Data">
        <title>Genome assembly of the Korean intertidal mud-creeper Batillaria attramentaria.</title>
        <authorList>
            <person name="Patra A.K."/>
            <person name="Ho P.T."/>
            <person name="Jun S."/>
            <person name="Lee S.J."/>
            <person name="Kim Y."/>
            <person name="Won Y.J."/>
        </authorList>
    </citation>
    <scope>NUCLEOTIDE SEQUENCE [LARGE SCALE GENOMIC DNA]</scope>
    <source>
        <strain evidence="2">Wonlab-2016</strain>
    </source>
</reference>
<dbReference type="EMBL" id="JACVVK020000330">
    <property type="protein sequence ID" value="KAK7478238.1"/>
    <property type="molecule type" value="Genomic_DNA"/>
</dbReference>
<proteinExistence type="predicted"/>
<evidence type="ECO:0000313" key="2">
    <source>
        <dbReference type="EMBL" id="KAK7478238.1"/>
    </source>
</evidence>
<protein>
    <submittedName>
        <fullName evidence="2">Uncharacterized protein</fullName>
    </submittedName>
</protein>
<sequence length="77" mass="8742">MFSREYSLNPLQATKKPTSLVPPTVRFPALEFRHEQGAATLKEYRPREAIPGARQPSPIERNKRKVLCQKHTAAGGW</sequence>
<name>A0ABD0JT67_9CAEN</name>
<evidence type="ECO:0000313" key="3">
    <source>
        <dbReference type="Proteomes" id="UP001519460"/>
    </source>
</evidence>
<organism evidence="2 3">
    <name type="scientific">Batillaria attramentaria</name>
    <dbReference type="NCBI Taxonomy" id="370345"/>
    <lineage>
        <taxon>Eukaryota</taxon>
        <taxon>Metazoa</taxon>
        <taxon>Spiralia</taxon>
        <taxon>Lophotrochozoa</taxon>
        <taxon>Mollusca</taxon>
        <taxon>Gastropoda</taxon>
        <taxon>Caenogastropoda</taxon>
        <taxon>Sorbeoconcha</taxon>
        <taxon>Cerithioidea</taxon>
        <taxon>Batillariidae</taxon>
        <taxon>Batillaria</taxon>
    </lineage>
</organism>
<accession>A0ABD0JT67</accession>
<keyword evidence="3" id="KW-1185">Reference proteome</keyword>
<feature type="region of interest" description="Disordered" evidence="1">
    <location>
        <begin position="1"/>
        <end position="20"/>
    </location>
</feature>
<dbReference type="AlphaFoldDB" id="A0ABD0JT67"/>
<comment type="caution">
    <text evidence="2">The sequence shown here is derived from an EMBL/GenBank/DDBJ whole genome shotgun (WGS) entry which is preliminary data.</text>
</comment>
<evidence type="ECO:0000256" key="1">
    <source>
        <dbReference type="SAM" id="MobiDB-lite"/>
    </source>
</evidence>
<gene>
    <name evidence="2" type="ORF">BaRGS_00030496</name>
</gene>
<dbReference type="Proteomes" id="UP001519460">
    <property type="component" value="Unassembled WGS sequence"/>
</dbReference>